<keyword evidence="3" id="KW-1185">Reference proteome</keyword>
<dbReference type="OrthoDB" id="1263329at2"/>
<name>A0A5B7SR00_9FLAO</name>
<gene>
    <name evidence="2" type="ORF">FGM00_11295</name>
</gene>
<feature type="chain" id="PRO_5022859705" evidence="1">
    <location>
        <begin position="22"/>
        <end position="194"/>
    </location>
</feature>
<sequence>MRHIKMIVLGGMLLLQCNIMAQVNDKKLTSITTAVGLLIKAESKTILWPFEGVRGNLENFAEVLEEENTKASLTSNWSSGGIFTNVGLEVTRAKNLIKKIEDQITLVQSYRVFKPYGLRSLMSDLEKEKKAFDAINKDIGTAFIGAAVSGGNGYNYTAFLKIFLRQRHLKSSLLELKYQADNLTVFTKIFGVFN</sequence>
<reference evidence="2 3" key="1">
    <citation type="submission" date="2019-05" db="EMBL/GenBank/DDBJ databases">
        <title>Genome sequencing of F202Z8.</title>
        <authorList>
            <person name="Kwon Y.M."/>
        </authorList>
    </citation>
    <scope>NUCLEOTIDE SEQUENCE [LARGE SCALE GENOMIC DNA]</scope>
    <source>
        <strain evidence="2 3">F202Z8</strain>
    </source>
</reference>
<dbReference type="KEGG" id="asag:FGM00_11295"/>
<dbReference type="RefSeq" id="WP_138853007.1">
    <property type="nucleotide sequence ID" value="NZ_CP040710.1"/>
</dbReference>
<evidence type="ECO:0000313" key="2">
    <source>
        <dbReference type="EMBL" id="QCX00662.1"/>
    </source>
</evidence>
<proteinExistence type="predicted"/>
<feature type="signal peptide" evidence="1">
    <location>
        <begin position="1"/>
        <end position="21"/>
    </location>
</feature>
<dbReference type="AlphaFoldDB" id="A0A5B7SR00"/>
<dbReference type="EMBL" id="CP040710">
    <property type="protein sequence ID" value="QCX00662.1"/>
    <property type="molecule type" value="Genomic_DNA"/>
</dbReference>
<organism evidence="2 3">
    <name type="scientific">Aggregatimonas sangjinii</name>
    <dbReference type="NCBI Taxonomy" id="2583587"/>
    <lineage>
        <taxon>Bacteria</taxon>
        <taxon>Pseudomonadati</taxon>
        <taxon>Bacteroidota</taxon>
        <taxon>Flavobacteriia</taxon>
        <taxon>Flavobacteriales</taxon>
        <taxon>Flavobacteriaceae</taxon>
        <taxon>Aggregatimonas</taxon>
    </lineage>
</organism>
<accession>A0A5B7SR00</accession>
<keyword evidence="1" id="KW-0732">Signal</keyword>
<evidence type="ECO:0000256" key="1">
    <source>
        <dbReference type="SAM" id="SignalP"/>
    </source>
</evidence>
<evidence type="ECO:0000313" key="3">
    <source>
        <dbReference type="Proteomes" id="UP000310017"/>
    </source>
</evidence>
<protein>
    <submittedName>
        <fullName evidence="2">Uncharacterized protein</fullName>
    </submittedName>
</protein>
<dbReference type="Proteomes" id="UP000310017">
    <property type="component" value="Chromosome"/>
</dbReference>